<accession>A0A0F9B5B9</accession>
<sequence length="117" mass="13522">MPYIMRSHTKDGISVERVNGRVRELLERRDWHGDRTYSETGKPVGLQDKHHQEDVKMARSTARPNNGFTKKRLFRHIGRIPAEAMAHFRQHVASGDTKTLKAFIKGQSFHTVPKNSF</sequence>
<dbReference type="EMBL" id="LAZR01053872">
    <property type="protein sequence ID" value="KKK79776.1"/>
    <property type="molecule type" value="Genomic_DNA"/>
</dbReference>
<proteinExistence type="predicted"/>
<dbReference type="AlphaFoldDB" id="A0A0F9B5B9"/>
<name>A0A0F9B5B9_9ZZZZ</name>
<gene>
    <name evidence="1" type="ORF">LCGC14_2830110</name>
</gene>
<comment type="caution">
    <text evidence="1">The sequence shown here is derived from an EMBL/GenBank/DDBJ whole genome shotgun (WGS) entry which is preliminary data.</text>
</comment>
<organism evidence="1">
    <name type="scientific">marine sediment metagenome</name>
    <dbReference type="NCBI Taxonomy" id="412755"/>
    <lineage>
        <taxon>unclassified sequences</taxon>
        <taxon>metagenomes</taxon>
        <taxon>ecological metagenomes</taxon>
    </lineage>
</organism>
<reference evidence="1" key="1">
    <citation type="journal article" date="2015" name="Nature">
        <title>Complex archaea that bridge the gap between prokaryotes and eukaryotes.</title>
        <authorList>
            <person name="Spang A."/>
            <person name="Saw J.H."/>
            <person name="Jorgensen S.L."/>
            <person name="Zaremba-Niedzwiedzka K."/>
            <person name="Martijn J."/>
            <person name="Lind A.E."/>
            <person name="van Eijk R."/>
            <person name="Schleper C."/>
            <person name="Guy L."/>
            <person name="Ettema T.J."/>
        </authorList>
    </citation>
    <scope>NUCLEOTIDE SEQUENCE</scope>
</reference>
<evidence type="ECO:0000313" key="1">
    <source>
        <dbReference type="EMBL" id="KKK79776.1"/>
    </source>
</evidence>
<protein>
    <submittedName>
        <fullName evidence="1">Uncharacterized protein</fullName>
    </submittedName>
</protein>